<dbReference type="GO" id="GO:0003677">
    <property type="term" value="F:DNA binding"/>
    <property type="evidence" value="ECO:0007669"/>
    <property type="project" value="UniProtKB-KW"/>
</dbReference>
<evidence type="ECO:0000259" key="11">
    <source>
        <dbReference type="PROSITE" id="PS51141"/>
    </source>
</evidence>
<dbReference type="Pfam" id="PF03110">
    <property type="entry name" value="SBP"/>
    <property type="match status" value="1"/>
</dbReference>
<evidence type="ECO:0000256" key="5">
    <source>
        <dbReference type="ARBA" id="ARBA00023015"/>
    </source>
</evidence>
<keyword evidence="3 9" id="KW-0863">Zinc-finger</keyword>
<evidence type="ECO:0000256" key="10">
    <source>
        <dbReference type="SAM" id="MobiDB-lite"/>
    </source>
</evidence>
<dbReference type="GO" id="GO:0008270">
    <property type="term" value="F:zinc ion binding"/>
    <property type="evidence" value="ECO:0007669"/>
    <property type="project" value="UniProtKB-KW"/>
</dbReference>
<keyword evidence="6" id="KW-0238">DNA-binding</keyword>
<gene>
    <name evidence="12" type="ORF">D8674_012274</name>
</gene>
<dbReference type="EMBL" id="SMOL01000553">
    <property type="protein sequence ID" value="KAB2609106.1"/>
    <property type="molecule type" value="Genomic_DNA"/>
</dbReference>
<feature type="region of interest" description="Disordered" evidence="10">
    <location>
        <begin position="390"/>
        <end position="412"/>
    </location>
</feature>
<dbReference type="AlphaFoldDB" id="A0A5N5G156"/>
<dbReference type="PROSITE" id="PS51141">
    <property type="entry name" value="ZF_SBP"/>
    <property type="match status" value="1"/>
</dbReference>
<reference evidence="13" key="2">
    <citation type="submission" date="2019-10" db="EMBL/GenBank/DDBJ databases">
        <title>A de novo genome assembly of a pear dwarfing rootstock.</title>
        <authorList>
            <person name="Wang F."/>
            <person name="Wang J."/>
            <person name="Li S."/>
            <person name="Zhang Y."/>
            <person name="Fang M."/>
            <person name="Ma L."/>
            <person name="Zhao Y."/>
            <person name="Jiang S."/>
        </authorList>
    </citation>
    <scope>NUCLEOTIDE SEQUENCE [LARGE SCALE GENOMIC DNA]</scope>
</reference>
<feature type="domain" description="SBP-type" evidence="11">
    <location>
        <begin position="93"/>
        <end position="170"/>
    </location>
</feature>
<dbReference type="FunFam" id="4.10.1100.10:FF:000001">
    <property type="entry name" value="Squamosa promoter-binding-like protein 14"/>
    <property type="match status" value="1"/>
</dbReference>
<protein>
    <submittedName>
        <fullName evidence="12">Squamosa promoter-binding-like protein 13A</fullName>
    </submittedName>
</protein>
<dbReference type="Gene3D" id="4.10.1100.10">
    <property type="entry name" value="Transcription factor, SBP-box domain"/>
    <property type="match status" value="1"/>
</dbReference>
<evidence type="ECO:0000256" key="4">
    <source>
        <dbReference type="ARBA" id="ARBA00022833"/>
    </source>
</evidence>
<evidence type="ECO:0000256" key="1">
    <source>
        <dbReference type="ARBA" id="ARBA00004123"/>
    </source>
</evidence>
<reference evidence="12 13" key="3">
    <citation type="submission" date="2019-11" db="EMBL/GenBank/DDBJ databases">
        <title>A de novo genome assembly of a pear dwarfing rootstock.</title>
        <authorList>
            <person name="Wang F."/>
            <person name="Wang J."/>
            <person name="Li S."/>
            <person name="Zhang Y."/>
            <person name="Fang M."/>
            <person name="Ma L."/>
            <person name="Zhao Y."/>
            <person name="Jiang S."/>
        </authorList>
    </citation>
    <scope>NUCLEOTIDE SEQUENCE [LARGE SCALE GENOMIC DNA]</scope>
    <source>
        <strain evidence="12">S2</strain>
        <tissue evidence="12">Leaf</tissue>
    </source>
</reference>
<feature type="compositionally biased region" description="Basic residues" evidence="10">
    <location>
        <begin position="266"/>
        <end position="276"/>
    </location>
</feature>
<proteinExistence type="predicted"/>
<accession>A0A5N5G156</accession>
<dbReference type="InterPro" id="IPR004333">
    <property type="entry name" value="SBP_dom"/>
</dbReference>
<keyword evidence="2" id="KW-0479">Metal-binding</keyword>
<evidence type="ECO:0000256" key="8">
    <source>
        <dbReference type="ARBA" id="ARBA00023242"/>
    </source>
</evidence>
<evidence type="ECO:0000313" key="12">
    <source>
        <dbReference type="EMBL" id="KAB2609106.1"/>
    </source>
</evidence>
<evidence type="ECO:0000313" key="13">
    <source>
        <dbReference type="Proteomes" id="UP000327157"/>
    </source>
</evidence>
<evidence type="ECO:0000256" key="3">
    <source>
        <dbReference type="ARBA" id="ARBA00022771"/>
    </source>
</evidence>
<dbReference type="PANTHER" id="PTHR31251">
    <property type="entry name" value="SQUAMOSA PROMOTER-BINDING-LIKE PROTEIN 4"/>
    <property type="match status" value="1"/>
</dbReference>
<keyword evidence="13" id="KW-1185">Reference proteome</keyword>
<name>A0A5N5G156_9ROSA</name>
<feature type="compositionally biased region" description="Polar residues" evidence="10">
    <location>
        <begin position="394"/>
        <end position="404"/>
    </location>
</feature>
<dbReference type="PANTHER" id="PTHR31251:SF207">
    <property type="entry name" value="SQUAMOSA PROMOTER-BINDING-LIKE PROTEIN 13A-RELATED"/>
    <property type="match status" value="1"/>
</dbReference>
<evidence type="ECO:0000256" key="6">
    <source>
        <dbReference type="ARBA" id="ARBA00023125"/>
    </source>
</evidence>
<comment type="subcellular location">
    <subcellularLocation>
        <location evidence="1">Nucleus</location>
    </subcellularLocation>
</comment>
<evidence type="ECO:0000256" key="7">
    <source>
        <dbReference type="ARBA" id="ARBA00023163"/>
    </source>
</evidence>
<evidence type="ECO:0000256" key="9">
    <source>
        <dbReference type="PROSITE-ProRule" id="PRU00470"/>
    </source>
</evidence>
<keyword evidence="7" id="KW-0804">Transcription</keyword>
<feature type="region of interest" description="Disordered" evidence="10">
    <location>
        <begin position="160"/>
        <end position="182"/>
    </location>
</feature>
<evidence type="ECO:0000256" key="2">
    <source>
        <dbReference type="ARBA" id="ARBA00022723"/>
    </source>
</evidence>
<dbReference type="Proteomes" id="UP000327157">
    <property type="component" value="Chromosome 14"/>
</dbReference>
<reference evidence="12 13" key="1">
    <citation type="submission" date="2019-09" db="EMBL/GenBank/DDBJ databases">
        <authorList>
            <person name="Ou C."/>
        </authorList>
    </citation>
    <scope>NUCLEOTIDE SEQUENCE [LARGE SCALE GENOMIC DNA]</scope>
    <source>
        <strain evidence="12">S2</strain>
        <tissue evidence="12">Leaf</tissue>
    </source>
</reference>
<dbReference type="InterPro" id="IPR044817">
    <property type="entry name" value="SBP-like"/>
</dbReference>
<dbReference type="SUPFAM" id="SSF103612">
    <property type="entry name" value="SBT domain"/>
    <property type="match status" value="1"/>
</dbReference>
<dbReference type="InterPro" id="IPR036893">
    <property type="entry name" value="SBP_sf"/>
</dbReference>
<keyword evidence="4" id="KW-0862">Zinc</keyword>
<dbReference type="GO" id="GO:0005634">
    <property type="term" value="C:nucleus"/>
    <property type="evidence" value="ECO:0007669"/>
    <property type="project" value="UniProtKB-SubCell"/>
</dbReference>
<keyword evidence="5" id="KW-0805">Transcription regulation</keyword>
<dbReference type="OrthoDB" id="514967at2759"/>
<sequence length="412" mass="45012">MDWNLKAASWDLSELEQETFSNLDTTVDGSSSFGDHRTFKGSSFSVDLKLGQLGGSGNNDLVDMLKEPVPRTTSSFSSGPSKRSRVAYSGSQMVSCLVDGCNSDLSTCRDYHRRHKVCELHSKTPQVTINGNKQRFCQQCSRFHALEEFDEGKRSCRKRLDGHNRRRRKPQPEPLSLPGSFMSSYQGTPRLLPLSSSLVYPSTNIVNPTWAGIVKTEPDSGIHNHQLPMIDKQNMFLGSSDSTSSSGYKGGKQFSLFQSSDSSPVHHNHQTSHHHSASVCRPLLNTISFSETGGGGGSGTTKSKTFCDRLTTQTHDSDCALSLLSSPQTQQRSEIGLRHMVQQPNSISLMQQRFGPAGLHGNSSSIEPMDSVLVSKGSGDANVHCPGMFHIGSDGSQGSGNQHPQTPPFHWQ</sequence>
<organism evidence="12 13">
    <name type="scientific">Pyrus ussuriensis x Pyrus communis</name>
    <dbReference type="NCBI Taxonomy" id="2448454"/>
    <lineage>
        <taxon>Eukaryota</taxon>
        <taxon>Viridiplantae</taxon>
        <taxon>Streptophyta</taxon>
        <taxon>Embryophyta</taxon>
        <taxon>Tracheophyta</taxon>
        <taxon>Spermatophyta</taxon>
        <taxon>Magnoliopsida</taxon>
        <taxon>eudicotyledons</taxon>
        <taxon>Gunneridae</taxon>
        <taxon>Pentapetalae</taxon>
        <taxon>rosids</taxon>
        <taxon>fabids</taxon>
        <taxon>Rosales</taxon>
        <taxon>Rosaceae</taxon>
        <taxon>Amygdaloideae</taxon>
        <taxon>Maleae</taxon>
        <taxon>Pyrus</taxon>
    </lineage>
</organism>
<comment type="caution">
    <text evidence="12">The sequence shown here is derived from an EMBL/GenBank/DDBJ whole genome shotgun (WGS) entry which is preliminary data.</text>
</comment>
<feature type="region of interest" description="Disordered" evidence="10">
    <location>
        <begin position="257"/>
        <end position="277"/>
    </location>
</feature>
<keyword evidence="8" id="KW-0539">Nucleus</keyword>